<gene>
    <name evidence="3" type="ORF">RUM43_004399</name>
</gene>
<keyword evidence="1" id="KW-0472">Membrane</keyword>
<name>A0AAN8XPT6_POLSC</name>
<dbReference type="GO" id="GO:0003254">
    <property type="term" value="P:regulation of membrane depolarization"/>
    <property type="evidence" value="ECO:0007669"/>
    <property type="project" value="TreeGrafter"/>
</dbReference>
<sequence length="555" mass="65964">MDDITCVYPKHNCELRTQQTGRKPFCKKFTGFFKDMTMISQRNIRAHWNLRCTGSIHLEMTRQRMSKDWAVVHPFSQLRFAWEMFMCCVLFISIVFVPFKSGFLNPLVANYYLSVDRSVRNIRIAMIIDFTLSCIWMVDTFANFFTGYFDWTSRKTIMDRKTITKTYLARGFYLDVTSFWPVESIYMFIFGLDKLAKMNQIAFIFLQFYIVYSTVRYRHYVMFCLKVGRLGNFYHLTVRLIFAFVVYFWVINWSVYLSLAVPQMLYGECIFRAPKKEAVSWVQVHKLFQKDLVEQYKTALVKSLYTNIGVSTWDDLFGVDDYILAIIICISGRLYCICFLVWFLETVTAATVLRVKFLLILEQLKIYMKRKEVPLFLKKRLNRFYFYRFQAHYFRNRAILGKLTESLRKEISMYACQKLINNTAVFQSLPRRVVARLVQRMNREMYFPNDVILRANTFGECMYFICSGTVAVWTVHDKEICRLEDGDFFGEIALIDENRRRTATITAVTITEVYRMEVSEYKKVIQIYPDVFDRLEKFAKKRIKMLVAVEGKSTF</sequence>
<accession>A0AAN8XPT6</accession>
<dbReference type="Proteomes" id="UP001372834">
    <property type="component" value="Unassembled WGS sequence"/>
</dbReference>
<dbReference type="CDD" id="cd00038">
    <property type="entry name" value="CAP_ED"/>
    <property type="match status" value="1"/>
</dbReference>
<dbReference type="EMBL" id="JAWJWE010000002">
    <property type="protein sequence ID" value="KAK6642897.1"/>
    <property type="molecule type" value="Genomic_DNA"/>
</dbReference>
<dbReference type="GO" id="GO:0005249">
    <property type="term" value="F:voltage-gated potassium channel activity"/>
    <property type="evidence" value="ECO:0007669"/>
    <property type="project" value="TreeGrafter"/>
</dbReference>
<dbReference type="InterPro" id="IPR051413">
    <property type="entry name" value="K/Na_HCN_channel"/>
</dbReference>
<dbReference type="PANTHER" id="PTHR45689:SF14">
    <property type="entry name" value="CYCLIC NUCLEOTIDE-GATED CATION CHANNEL SUBUNIT A-LIKE PROTEIN"/>
    <property type="match status" value="1"/>
</dbReference>
<dbReference type="GO" id="GO:0098855">
    <property type="term" value="C:HCN channel complex"/>
    <property type="evidence" value="ECO:0007669"/>
    <property type="project" value="TreeGrafter"/>
</dbReference>
<proteinExistence type="predicted"/>
<evidence type="ECO:0000313" key="4">
    <source>
        <dbReference type="Proteomes" id="UP001372834"/>
    </source>
</evidence>
<feature type="transmembrane region" description="Helical" evidence="1">
    <location>
        <begin position="236"/>
        <end position="256"/>
    </location>
</feature>
<protein>
    <recommendedName>
        <fullName evidence="2">Cyclic nucleotide-binding domain-containing protein</fullName>
    </recommendedName>
</protein>
<evidence type="ECO:0000259" key="2">
    <source>
        <dbReference type="PROSITE" id="PS50042"/>
    </source>
</evidence>
<dbReference type="Gene3D" id="2.60.120.10">
    <property type="entry name" value="Jelly Rolls"/>
    <property type="match status" value="1"/>
</dbReference>
<dbReference type="AlphaFoldDB" id="A0AAN8XPT6"/>
<dbReference type="SMART" id="SM00100">
    <property type="entry name" value="cNMP"/>
    <property type="match status" value="1"/>
</dbReference>
<dbReference type="InterPro" id="IPR000595">
    <property type="entry name" value="cNMP-bd_dom"/>
</dbReference>
<reference evidence="3 4" key="1">
    <citation type="submission" date="2023-10" db="EMBL/GenBank/DDBJ databases">
        <title>Genomes of two closely related lineages of the louse Polyplax serrata with different host specificities.</title>
        <authorList>
            <person name="Martinu J."/>
            <person name="Tarabai H."/>
            <person name="Stefka J."/>
            <person name="Hypsa V."/>
        </authorList>
    </citation>
    <scope>NUCLEOTIDE SEQUENCE [LARGE SCALE GENOMIC DNA]</scope>
    <source>
        <strain evidence="3">HR10_N</strain>
    </source>
</reference>
<feature type="transmembrane region" description="Helical" evidence="1">
    <location>
        <begin position="322"/>
        <end position="344"/>
    </location>
</feature>
<dbReference type="Pfam" id="PF00027">
    <property type="entry name" value="cNMP_binding"/>
    <property type="match status" value="1"/>
</dbReference>
<feature type="transmembrane region" description="Helical" evidence="1">
    <location>
        <begin position="198"/>
        <end position="215"/>
    </location>
</feature>
<evidence type="ECO:0000256" key="1">
    <source>
        <dbReference type="SAM" id="Phobius"/>
    </source>
</evidence>
<feature type="transmembrane region" description="Helical" evidence="1">
    <location>
        <begin position="124"/>
        <end position="151"/>
    </location>
</feature>
<keyword evidence="1" id="KW-0812">Transmembrane</keyword>
<dbReference type="InterPro" id="IPR014710">
    <property type="entry name" value="RmlC-like_jellyroll"/>
</dbReference>
<feature type="transmembrane region" description="Helical" evidence="1">
    <location>
        <begin position="172"/>
        <end position="192"/>
    </location>
</feature>
<dbReference type="SUPFAM" id="SSF51206">
    <property type="entry name" value="cAMP-binding domain-like"/>
    <property type="match status" value="1"/>
</dbReference>
<dbReference type="InterPro" id="IPR018490">
    <property type="entry name" value="cNMP-bd_dom_sf"/>
</dbReference>
<dbReference type="PANTHER" id="PTHR45689">
    <property type="entry name" value="I[[H]] CHANNEL, ISOFORM E"/>
    <property type="match status" value="1"/>
</dbReference>
<comment type="caution">
    <text evidence="3">The sequence shown here is derived from an EMBL/GenBank/DDBJ whole genome shotgun (WGS) entry which is preliminary data.</text>
</comment>
<dbReference type="PROSITE" id="PS00889">
    <property type="entry name" value="CNMP_BINDING_2"/>
    <property type="match status" value="1"/>
</dbReference>
<dbReference type="PROSITE" id="PS50042">
    <property type="entry name" value="CNMP_BINDING_3"/>
    <property type="match status" value="1"/>
</dbReference>
<organism evidence="3 4">
    <name type="scientific">Polyplax serrata</name>
    <name type="common">Common mouse louse</name>
    <dbReference type="NCBI Taxonomy" id="468196"/>
    <lineage>
        <taxon>Eukaryota</taxon>
        <taxon>Metazoa</taxon>
        <taxon>Ecdysozoa</taxon>
        <taxon>Arthropoda</taxon>
        <taxon>Hexapoda</taxon>
        <taxon>Insecta</taxon>
        <taxon>Pterygota</taxon>
        <taxon>Neoptera</taxon>
        <taxon>Paraneoptera</taxon>
        <taxon>Psocodea</taxon>
        <taxon>Troctomorpha</taxon>
        <taxon>Phthiraptera</taxon>
        <taxon>Anoplura</taxon>
        <taxon>Polyplacidae</taxon>
        <taxon>Polyplax</taxon>
    </lineage>
</organism>
<evidence type="ECO:0000313" key="3">
    <source>
        <dbReference type="EMBL" id="KAK6642897.1"/>
    </source>
</evidence>
<feature type="transmembrane region" description="Helical" evidence="1">
    <location>
        <begin position="84"/>
        <end position="104"/>
    </location>
</feature>
<dbReference type="InterPro" id="IPR018488">
    <property type="entry name" value="cNMP-bd_CS"/>
</dbReference>
<dbReference type="Gene3D" id="1.10.287.630">
    <property type="entry name" value="Helix hairpin bin"/>
    <property type="match status" value="1"/>
</dbReference>
<dbReference type="GO" id="GO:0035725">
    <property type="term" value="P:sodium ion transmembrane transport"/>
    <property type="evidence" value="ECO:0007669"/>
    <property type="project" value="TreeGrafter"/>
</dbReference>
<keyword evidence="1" id="KW-1133">Transmembrane helix</keyword>
<feature type="domain" description="Cyclic nucleotide-binding" evidence="2">
    <location>
        <begin position="425"/>
        <end position="525"/>
    </location>
</feature>